<dbReference type="AlphaFoldDB" id="A0A1Q2YG84"/>
<keyword evidence="16" id="KW-0175">Coiled coil</keyword>
<sequence length="1029" mass="113238">MSAHLEAVSLDGKSDLASHVLYTSFAVISTSDYAALIQFYKKLGFRIVKTYSKDHYVSSNKTIAGISTDSRKECWLESFPCSRTDTRGNPVPFQETIEYSHPELSSSQACLNRGVVLKVRLVSHDVHKNIELPGRIVLLTYSLDSVKKIAVKENLEIIQPSAAERSLVSFFLKDPMGNMIGFTNKPLPDSSSTITSKDEFFTSKAVIDSLKEEEAEIDIKNSKKRIAVLTSGGDSQGMCAVVRAVVRAGIYLNCEVFGCYEGYSGLVQGGKLLKKLEWGDVRGWLSLGGTLIGTARCKEFREREGRLSAAKNMILRGIDALVVCGGDGSLTGADLFRSEWPDLVKELVANGTFTDKQVEPYRNLTIVGLVGSIDNDMAMTDHTIGAFSSLERICEMVDFIDSTAASHSRAFVVEVMGRNCGWLALMAGICCGADYIFIPERPAKAESWKQSLKEICLRHREKGRRKTTVIVAEGAIDDNLQKITSEKVEECLVEMGLDTRITQLGHVQRGGTAVAFDRFLATVQGVEAVKAALENTPSTPSPMIGILNNRVVRMPLMEAVKLTKSVATAISEKRFEDAMGLRDSTFKEYYSNFLSISQGDDNQSLLPESKRLKVAIIHVGAPTAALNAATRAAVLYLLSKGHKAYGIQNGFTGLIRHGAIRPLSWIDVEEWHNLGGSELGTNRSLPSLDMGAVAYHMQANHIQGLIVIGGFEGYQAVKELRDAREQYPVLSMPIVCLPSTVSNNVPGTEYSIGSDTCLNVLVNYCDAVKQSASSSRRRVFVIEVQGGNCGYIAAFCGLVTGALAVYTPEVKVNLKSIQEDMDLLEKSYANDHGDERSGKIFIRNENASKVYTTELVANIIKEAAHGRFESRTAIPGHVQQGKIPSSMDRISAVRFAIKACQFIEEDNEETAAKIAKYNKKNNIFEEAEDEDINSPEFDGGESVDFFKAEKDLRYTYKHGKKIEIAKEQNAVLCSIQGTSVCFKDIEKVWNEHTDVVGRKGLDMHWELLPVINDMLSGRLMIRENKPGLS</sequence>
<dbReference type="GO" id="GO:0042802">
    <property type="term" value="F:identical protein binding"/>
    <property type="evidence" value="ECO:0007669"/>
    <property type="project" value="TreeGrafter"/>
</dbReference>
<evidence type="ECO:0000313" key="20">
    <source>
        <dbReference type="Proteomes" id="UP000186136"/>
    </source>
</evidence>
<evidence type="ECO:0000256" key="16">
    <source>
        <dbReference type="SAM" id="Coils"/>
    </source>
</evidence>
<evidence type="ECO:0000256" key="9">
    <source>
        <dbReference type="ARBA" id="ARBA00022777"/>
    </source>
</evidence>
<dbReference type="GO" id="GO:0006002">
    <property type="term" value="P:fructose 6-phosphate metabolic process"/>
    <property type="evidence" value="ECO:0007669"/>
    <property type="project" value="InterPro"/>
</dbReference>
<keyword evidence="10 14" id="KW-0067">ATP-binding</keyword>
<dbReference type="NCBIfam" id="TIGR02478">
    <property type="entry name" value="6PF1K_euk"/>
    <property type="match status" value="1"/>
</dbReference>
<comment type="activity regulation">
    <text evidence="14">Allosterically activated by ADP, AMP, or fructose 2,6-bisphosphate, and allosterically inhibited by ATP or citrate.</text>
</comment>
<dbReference type="GO" id="GO:0055082">
    <property type="term" value="P:intracellular chemical homeostasis"/>
    <property type="evidence" value="ECO:0007669"/>
    <property type="project" value="UniProtKB-ARBA"/>
</dbReference>
<evidence type="ECO:0000256" key="12">
    <source>
        <dbReference type="ARBA" id="ARBA00023152"/>
    </source>
</evidence>
<dbReference type="GO" id="GO:0003872">
    <property type="term" value="F:6-phosphofructokinase activity"/>
    <property type="evidence" value="ECO:0007669"/>
    <property type="project" value="UniProtKB-UniRule"/>
</dbReference>
<comment type="function">
    <text evidence="14">Catalyzes the phosphorylation of D-fructose 6-phosphate to fructose 1,6-bisphosphate by ATP, the first committing step of glycolysis.</text>
</comment>
<keyword evidence="8 14" id="KW-0547">Nucleotide-binding</keyword>
<dbReference type="Gene3D" id="3.40.50.460">
    <property type="entry name" value="Phosphofructokinase domain"/>
    <property type="match status" value="2"/>
</dbReference>
<feature type="binding site" description="in other chain" evidence="14">
    <location>
        <position position="845"/>
    </location>
    <ligand>
        <name>beta-D-fructose 2,6-bisphosphate</name>
        <dbReference type="ChEBI" id="CHEBI:58579"/>
        <note>allosteric activator; ligand shared between dimeric partners</note>
    </ligand>
</feature>
<dbReference type="InterPro" id="IPR000023">
    <property type="entry name" value="Phosphofructokinase_dom"/>
</dbReference>
<feature type="binding site" evidence="14">
    <location>
        <position position="871"/>
    </location>
    <ligand>
        <name>beta-D-fructose 2,6-bisphosphate</name>
        <dbReference type="ChEBI" id="CHEBI:58579"/>
        <note>allosteric activator; ligand shared between dimeric partners</note>
    </ligand>
</feature>
<evidence type="ECO:0000256" key="14">
    <source>
        <dbReference type="HAMAP-Rule" id="MF_03184"/>
    </source>
</evidence>
<feature type="binding site" description="in other chain" evidence="14">
    <location>
        <begin position="785"/>
        <end position="787"/>
    </location>
    <ligand>
        <name>beta-D-fructose 2,6-bisphosphate</name>
        <dbReference type="ChEBI" id="CHEBI:58579"/>
        <note>allosteric activator; ligand shared between dimeric partners</note>
    </ligand>
</feature>
<dbReference type="SUPFAM" id="SSF53784">
    <property type="entry name" value="Phosphofructokinase"/>
    <property type="match status" value="2"/>
</dbReference>
<evidence type="ECO:0000256" key="11">
    <source>
        <dbReference type="ARBA" id="ARBA00022842"/>
    </source>
</evidence>
<comment type="pathway">
    <text evidence="3 14 15">Carbohydrate degradation; glycolysis; D-glyceraldehyde 3-phosphate and glycerone phosphate from D-glucose: step 3/4.</text>
</comment>
<evidence type="ECO:0000256" key="7">
    <source>
        <dbReference type="ARBA" id="ARBA00022723"/>
    </source>
</evidence>
<dbReference type="Pfam" id="PF18468">
    <property type="entry name" value="Pfk_N"/>
    <property type="match status" value="1"/>
</dbReference>
<keyword evidence="9 14" id="KW-0418">Kinase</keyword>
<dbReference type="GO" id="GO:0061621">
    <property type="term" value="P:canonical glycolysis"/>
    <property type="evidence" value="ECO:0007669"/>
    <property type="project" value="TreeGrafter"/>
</dbReference>
<protein>
    <recommendedName>
        <fullName evidence="14">ATP-dependent 6-phosphofructokinase</fullName>
        <shortName evidence="14">ATP-PFK</shortName>
        <shortName evidence="14">Phosphofructokinase</shortName>
        <ecNumber evidence="14">2.7.1.11</ecNumber>
    </recommendedName>
    <alternativeName>
        <fullName evidence="14">Phosphohexokinase</fullName>
    </alternativeName>
</protein>
<feature type="region of interest" description="Interdomain linker" evidence="14">
    <location>
        <begin position="599"/>
        <end position="612"/>
    </location>
</feature>
<feature type="domain" description="Phosphofructokinase" evidence="17">
    <location>
        <begin position="225"/>
        <end position="531"/>
    </location>
</feature>
<dbReference type="Proteomes" id="UP000186136">
    <property type="component" value="Unassembled WGS sequence"/>
</dbReference>
<feature type="binding site" evidence="14">
    <location>
        <position position="327"/>
    </location>
    <ligand>
        <name>Mg(2+)</name>
        <dbReference type="ChEBI" id="CHEBI:18420"/>
        <note>catalytic</note>
    </ligand>
</feature>
<keyword evidence="6 14" id="KW-0808">Transferase</keyword>
<dbReference type="FunFam" id="3.40.50.460:FF:000008">
    <property type="entry name" value="ATP-dependent 6-phosphofructokinase"/>
    <property type="match status" value="1"/>
</dbReference>
<accession>A0A1Q2YG84</accession>
<feature type="binding site" evidence="14">
    <location>
        <position position="778"/>
    </location>
    <ligand>
        <name>beta-D-fructose 2,6-bisphosphate</name>
        <dbReference type="ChEBI" id="CHEBI:58579"/>
        <note>allosteric activator; ligand shared between dimeric partners</note>
    </ligand>
</feature>
<dbReference type="PIRSF" id="PIRSF000533">
    <property type="entry name" value="ATP_PFK_euk"/>
    <property type="match status" value="1"/>
</dbReference>
<feature type="domain" description="Phosphofructokinase" evidence="17">
    <location>
        <begin position="613"/>
        <end position="903"/>
    </location>
</feature>
<feature type="binding site" description="in other chain" evidence="14">
    <location>
        <position position="473"/>
    </location>
    <ligand>
        <name>substrate</name>
        <note>ligand shared between dimeric partners</note>
    </ligand>
</feature>
<evidence type="ECO:0000256" key="2">
    <source>
        <dbReference type="ARBA" id="ARBA00004496"/>
    </source>
</evidence>
<dbReference type="EMBL" id="BDGI01000072">
    <property type="protein sequence ID" value="GAV28544.1"/>
    <property type="molecule type" value="Genomic_DNA"/>
</dbReference>
<comment type="subcellular location">
    <subcellularLocation>
        <location evidence="2 14">Cytoplasm</location>
    </subcellularLocation>
</comment>
<evidence type="ECO:0000256" key="10">
    <source>
        <dbReference type="ARBA" id="ARBA00022840"/>
    </source>
</evidence>
<dbReference type="GO" id="GO:0005739">
    <property type="term" value="C:mitochondrion"/>
    <property type="evidence" value="ECO:0007669"/>
    <property type="project" value="TreeGrafter"/>
</dbReference>
<dbReference type="GO" id="GO:0005945">
    <property type="term" value="C:6-phosphofructokinase complex"/>
    <property type="evidence" value="ECO:0007669"/>
    <property type="project" value="TreeGrafter"/>
</dbReference>
<feature type="binding site" description="in other chain" evidence="14">
    <location>
        <begin position="372"/>
        <end position="374"/>
    </location>
    <ligand>
        <name>substrate</name>
        <note>ligand shared between dimeric partners</note>
    </ligand>
</feature>
<feature type="binding site" description="in other chain" evidence="14">
    <location>
        <begin position="877"/>
        <end position="880"/>
    </location>
    <ligand>
        <name>beta-D-fructose 2,6-bisphosphate</name>
        <dbReference type="ChEBI" id="CHEBI:58579"/>
        <note>allosteric activator; ligand shared between dimeric partners</note>
    </ligand>
</feature>
<keyword evidence="4 14" id="KW-0963">Cytoplasm</keyword>
<dbReference type="InterPro" id="IPR035966">
    <property type="entry name" value="PKF_sf"/>
</dbReference>
<comment type="similarity">
    <text evidence="15">Belongs to the phosphofructokinase type A (PFKA) family. ATP-dependent PFK group I subfamily. Eukaryotic two domain clade "E" sub-subfamily.</text>
</comment>
<dbReference type="FunFam" id="3.40.50.460:FF:000007">
    <property type="entry name" value="ATP-dependent 6-phosphofructokinase"/>
    <property type="match status" value="1"/>
</dbReference>
<proteinExistence type="inferred from homology"/>
<comment type="catalytic activity">
    <reaction evidence="13 14 15">
        <text>beta-D-fructose 6-phosphate + ATP = beta-D-fructose 1,6-bisphosphate + ADP + H(+)</text>
        <dbReference type="Rhea" id="RHEA:16109"/>
        <dbReference type="ChEBI" id="CHEBI:15378"/>
        <dbReference type="ChEBI" id="CHEBI:30616"/>
        <dbReference type="ChEBI" id="CHEBI:32966"/>
        <dbReference type="ChEBI" id="CHEBI:57634"/>
        <dbReference type="ChEBI" id="CHEBI:456216"/>
        <dbReference type="EC" id="2.7.1.11"/>
    </reaction>
</comment>
<feature type="binding site" evidence="14">
    <location>
        <position position="500"/>
    </location>
    <ligand>
        <name>substrate</name>
        <note>ligand shared between dimeric partners</note>
    </ligand>
</feature>
<dbReference type="Pfam" id="PF00365">
    <property type="entry name" value="PFK"/>
    <property type="match status" value="2"/>
</dbReference>
<dbReference type="GO" id="GO:0046872">
    <property type="term" value="F:metal ion binding"/>
    <property type="evidence" value="ECO:0007669"/>
    <property type="project" value="UniProtKB-KW"/>
</dbReference>
<feature type="binding site" evidence="14">
    <location>
        <position position="233"/>
    </location>
    <ligand>
        <name>ATP</name>
        <dbReference type="ChEBI" id="CHEBI:30616"/>
    </ligand>
</feature>
<evidence type="ECO:0000256" key="8">
    <source>
        <dbReference type="ARBA" id="ARBA00022741"/>
    </source>
</evidence>
<comment type="caution">
    <text evidence="19">The sequence shown here is derived from an EMBL/GenBank/DDBJ whole genome shotgun (WGS) entry which is preliminary data.</text>
</comment>
<dbReference type="GO" id="GO:0005524">
    <property type="term" value="F:ATP binding"/>
    <property type="evidence" value="ECO:0007669"/>
    <property type="project" value="UniProtKB-KW"/>
</dbReference>
<dbReference type="InterPro" id="IPR040712">
    <property type="entry name" value="Pfk_N"/>
</dbReference>
<evidence type="ECO:0000256" key="6">
    <source>
        <dbReference type="ARBA" id="ARBA00022679"/>
    </source>
</evidence>
<evidence type="ECO:0000256" key="5">
    <source>
        <dbReference type="ARBA" id="ARBA00022533"/>
    </source>
</evidence>
<dbReference type="Gene3D" id="3.10.180.90">
    <property type="match status" value="1"/>
</dbReference>
<evidence type="ECO:0000313" key="19">
    <source>
        <dbReference type="EMBL" id="GAV28544.1"/>
    </source>
</evidence>
<evidence type="ECO:0000256" key="3">
    <source>
        <dbReference type="ARBA" id="ARBA00004679"/>
    </source>
</evidence>
<feature type="domain" description="Phosphofructokinase N-terminal" evidence="18">
    <location>
        <begin position="21"/>
        <end position="121"/>
    </location>
</feature>
<dbReference type="PRINTS" id="PR00476">
    <property type="entry name" value="PHFRCTKINASE"/>
</dbReference>
<dbReference type="Gene3D" id="3.40.50.450">
    <property type="match status" value="2"/>
</dbReference>
<feature type="region of interest" description="N-terminal catalytic PFK domain 1" evidence="14">
    <location>
        <begin position="1"/>
        <end position="598"/>
    </location>
</feature>
<evidence type="ECO:0000256" key="15">
    <source>
        <dbReference type="PIRNR" id="PIRNR000533"/>
    </source>
</evidence>
<feature type="coiled-coil region" evidence="16">
    <location>
        <begin position="900"/>
        <end position="927"/>
    </location>
</feature>
<keyword evidence="12 14" id="KW-0324">Glycolysis</keyword>
<evidence type="ECO:0000256" key="4">
    <source>
        <dbReference type="ARBA" id="ARBA00022490"/>
    </source>
</evidence>
<dbReference type="GO" id="GO:0048029">
    <property type="term" value="F:monosaccharide binding"/>
    <property type="evidence" value="ECO:0007669"/>
    <property type="project" value="TreeGrafter"/>
</dbReference>
<organism evidence="19 20">
    <name type="scientific">Pichia membranifaciens</name>
    <dbReference type="NCBI Taxonomy" id="4926"/>
    <lineage>
        <taxon>Eukaryota</taxon>
        <taxon>Fungi</taxon>
        <taxon>Dikarya</taxon>
        <taxon>Ascomycota</taxon>
        <taxon>Saccharomycotina</taxon>
        <taxon>Pichiomycetes</taxon>
        <taxon>Pichiales</taxon>
        <taxon>Pichiaceae</taxon>
        <taxon>Pichia</taxon>
    </lineage>
</organism>
<feature type="binding site" description="in other chain" evidence="14">
    <location>
        <begin position="740"/>
        <end position="744"/>
    </location>
    <ligand>
        <name>beta-D-fructose 2,6-bisphosphate</name>
        <dbReference type="ChEBI" id="CHEBI:58579"/>
        <note>allosteric activator; ligand shared between dimeric partners</note>
    </ligand>
</feature>
<keyword evidence="5 14" id="KW-0021">Allosteric enzyme</keyword>
<dbReference type="OrthoDB" id="537915at2759"/>
<dbReference type="UniPathway" id="UPA00109">
    <property type="reaction ID" value="UER00182"/>
</dbReference>
<comment type="cofactor">
    <cofactor evidence="1 14">
        <name>Mg(2+)</name>
        <dbReference type="ChEBI" id="CHEBI:18420"/>
    </cofactor>
</comment>
<comment type="subunit">
    <text evidence="14">Homotetramer.</text>
</comment>
<comment type="similarity">
    <text evidence="14">Belongs to the phosphofructokinase type A (PFKA) family. ATP-dependent PFK group I subfamily. Eukaryotic two domain clade 'E' sub-subfamily.</text>
</comment>
<feature type="binding site" description="in other chain" evidence="14">
    <location>
        <begin position="416"/>
        <end position="418"/>
    </location>
    <ligand>
        <name>substrate</name>
        <note>ligand shared between dimeric partners</note>
    </ligand>
</feature>
<keyword evidence="20" id="KW-1185">Reference proteome</keyword>
<reference evidence="19 20" key="1">
    <citation type="submission" date="2016-08" db="EMBL/GenBank/DDBJ databases">
        <title>Whole genome shotgun sequence of Pichia membranifaciens KS47-1.</title>
        <authorList>
            <person name="Konishi M."/>
            <person name="Ishida M."/>
            <person name="Arakawa T."/>
            <person name="Kato Y."/>
            <person name="Horiuchi J."/>
        </authorList>
    </citation>
    <scope>NUCLEOTIDE SEQUENCE [LARGE SCALE GENOMIC DNA]</scope>
    <source>
        <strain evidence="19 20">KS47-1</strain>
    </source>
</reference>
<name>A0A1Q2YG84_9ASCO</name>
<dbReference type="InterPro" id="IPR009161">
    <property type="entry name" value="6-Pfructokinase_euk"/>
</dbReference>
<dbReference type="PANTHER" id="PTHR13697">
    <property type="entry name" value="PHOSPHOFRUCTOKINASE"/>
    <property type="match status" value="1"/>
</dbReference>
<keyword evidence="7 14" id="KW-0479">Metal-binding</keyword>
<dbReference type="EC" id="2.7.1.11" evidence="14"/>
<evidence type="ECO:0000259" key="17">
    <source>
        <dbReference type="Pfam" id="PF00365"/>
    </source>
</evidence>
<feature type="binding site" description="in other chain" evidence="14">
    <location>
        <position position="683"/>
    </location>
    <ligand>
        <name>beta-D-fructose 2,6-bisphosphate</name>
        <dbReference type="ChEBI" id="CHEBI:58579"/>
        <note>allosteric activator; ligand shared between dimeric partners</note>
    </ligand>
</feature>
<feature type="active site" description="Proton acceptor" evidence="14">
    <location>
        <position position="374"/>
    </location>
</feature>
<feature type="region of interest" description="C-terminal regulatory PFK domain 2" evidence="14">
    <location>
        <begin position="613"/>
        <end position="1029"/>
    </location>
</feature>
<keyword evidence="11 14" id="KW-0460">Magnesium</keyword>
<evidence type="ECO:0000259" key="18">
    <source>
        <dbReference type="Pfam" id="PF18468"/>
    </source>
</evidence>
<feature type="binding site" evidence="14">
    <location>
        <begin position="296"/>
        <end position="297"/>
    </location>
    <ligand>
        <name>ATP</name>
        <dbReference type="ChEBI" id="CHEBI:30616"/>
    </ligand>
</feature>
<feature type="binding site" description="in other chain" evidence="14">
    <location>
        <begin position="506"/>
        <end position="509"/>
    </location>
    <ligand>
        <name>substrate</name>
        <note>ligand shared between dimeric partners</note>
    </ligand>
</feature>
<dbReference type="PANTHER" id="PTHR13697:SF57">
    <property type="entry name" value="ATP-DEPENDENT 6-PHOSPHOFRUCTOKINASE SUBUNIT ALPHA"/>
    <property type="match status" value="1"/>
</dbReference>
<feature type="binding site" evidence="14">
    <location>
        <begin position="326"/>
        <end position="329"/>
    </location>
    <ligand>
        <name>ATP</name>
        <dbReference type="ChEBI" id="CHEBI:30616"/>
    </ligand>
</feature>
<dbReference type="GO" id="GO:0016208">
    <property type="term" value="F:AMP binding"/>
    <property type="evidence" value="ECO:0007669"/>
    <property type="project" value="TreeGrafter"/>
</dbReference>
<feature type="binding site" description="in other chain" evidence="14">
    <location>
        <position position="998"/>
    </location>
    <ligand>
        <name>beta-D-fructose 2,6-bisphosphate</name>
        <dbReference type="ChEBI" id="CHEBI:58579"/>
        <note>allosteric activator; ligand shared between dimeric partners</note>
    </ligand>
</feature>
<dbReference type="PROSITE" id="PS00433">
    <property type="entry name" value="PHOSPHOFRUCTOKINASE"/>
    <property type="match status" value="1"/>
</dbReference>
<dbReference type="GO" id="GO:0070095">
    <property type="term" value="F:fructose-6-phosphate binding"/>
    <property type="evidence" value="ECO:0007669"/>
    <property type="project" value="TreeGrafter"/>
</dbReference>
<evidence type="ECO:0000256" key="1">
    <source>
        <dbReference type="ARBA" id="ARBA00001946"/>
    </source>
</evidence>
<gene>
    <name evidence="19" type="ORF">PMKS-002015</name>
</gene>
<dbReference type="HAMAP" id="MF_03184">
    <property type="entry name" value="Phosphofructokinase_I_E"/>
    <property type="match status" value="1"/>
</dbReference>
<dbReference type="InterPro" id="IPR015912">
    <property type="entry name" value="Phosphofructokinase_CS"/>
</dbReference>
<feature type="binding site" evidence="14">
    <location>
        <position position="409"/>
    </location>
    <ligand>
        <name>substrate</name>
        <note>ligand shared between dimeric partners</note>
    </ligand>
</feature>
<evidence type="ECO:0000256" key="13">
    <source>
        <dbReference type="ARBA" id="ARBA00048070"/>
    </source>
</evidence>
<dbReference type="GO" id="GO:0030388">
    <property type="term" value="P:fructose 1,6-bisphosphate metabolic process"/>
    <property type="evidence" value="ECO:0007669"/>
    <property type="project" value="TreeGrafter"/>
</dbReference>
<dbReference type="InterPro" id="IPR022953">
    <property type="entry name" value="ATP_PFK"/>
</dbReference>